<proteinExistence type="predicted"/>
<gene>
    <name evidence="2" type="ORF">SAMN04488514_106106</name>
</gene>
<dbReference type="EMBL" id="FNGV01000006">
    <property type="protein sequence ID" value="SDM21646.1"/>
    <property type="molecule type" value="Genomic_DNA"/>
</dbReference>
<keyword evidence="1" id="KW-0472">Membrane</keyword>
<dbReference type="AlphaFoldDB" id="A0A1G9REH9"/>
<dbReference type="RefSeq" id="WP_089890106.1">
    <property type="nucleotide sequence ID" value="NZ_FNGV01000006.1"/>
</dbReference>
<evidence type="ECO:0000313" key="2">
    <source>
        <dbReference type="EMBL" id="SDM21646.1"/>
    </source>
</evidence>
<feature type="transmembrane region" description="Helical" evidence="1">
    <location>
        <begin position="75"/>
        <end position="96"/>
    </location>
</feature>
<keyword evidence="1" id="KW-0812">Transmembrane</keyword>
<evidence type="ECO:0000313" key="3">
    <source>
        <dbReference type="Proteomes" id="UP000199440"/>
    </source>
</evidence>
<reference evidence="2 3" key="1">
    <citation type="submission" date="2016-10" db="EMBL/GenBank/DDBJ databases">
        <authorList>
            <person name="de Groot N.N."/>
        </authorList>
    </citation>
    <scope>NUCLEOTIDE SEQUENCE [LARGE SCALE GENOMIC DNA]</scope>
    <source>
        <strain evidence="2 3">DSM 19886</strain>
    </source>
</reference>
<accession>A0A1G9REH9</accession>
<feature type="transmembrane region" description="Helical" evidence="1">
    <location>
        <begin position="134"/>
        <end position="156"/>
    </location>
</feature>
<keyword evidence="1" id="KW-1133">Transmembrane helix</keyword>
<name>A0A1G9REH9_9FLAO</name>
<feature type="transmembrane region" description="Helical" evidence="1">
    <location>
        <begin position="37"/>
        <end position="55"/>
    </location>
</feature>
<protein>
    <submittedName>
        <fullName evidence="2">Uncharacterized protein</fullName>
    </submittedName>
</protein>
<dbReference type="Proteomes" id="UP000199440">
    <property type="component" value="Unassembled WGS sequence"/>
</dbReference>
<keyword evidence="3" id="KW-1185">Reference proteome</keyword>
<sequence length="170" mass="20021">MTSENKSIQMDFSQFEKAISILKKEQRNNLFSRRQDIIIKGQNIGLLVFLIISLVNTYLKEFLELESIIFKLLQIVLLLSFIMFIICLFLGLPFHIRIYRFNRQIKRLGLSDVLDKPWKSGENKTRISNTLDGIAYLLGWGYILLILIIPFIFYFVTFDEIGLVQYLLLF</sequence>
<evidence type="ECO:0000256" key="1">
    <source>
        <dbReference type="SAM" id="Phobius"/>
    </source>
</evidence>
<organism evidence="2 3">
    <name type="scientific">Kriegella aquimaris</name>
    <dbReference type="NCBI Taxonomy" id="192904"/>
    <lineage>
        <taxon>Bacteria</taxon>
        <taxon>Pseudomonadati</taxon>
        <taxon>Bacteroidota</taxon>
        <taxon>Flavobacteriia</taxon>
        <taxon>Flavobacteriales</taxon>
        <taxon>Flavobacteriaceae</taxon>
        <taxon>Kriegella</taxon>
    </lineage>
</organism>